<dbReference type="CDD" id="cd06433">
    <property type="entry name" value="GT_2_WfgS_like"/>
    <property type="match status" value="1"/>
</dbReference>
<gene>
    <name evidence="3" type="ORF">WMO62_13960</name>
</gene>
<feature type="transmembrane region" description="Helical" evidence="1">
    <location>
        <begin position="233"/>
        <end position="255"/>
    </location>
</feature>
<dbReference type="GO" id="GO:0016757">
    <property type="term" value="F:glycosyltransferase activity"/>
    <property type="evidence" value="ECO:0007669"/>
    <property type="project" value="UniProtKB-KW"/>
</dbReference>
<evidence type="ECO:0000259" key="2">
    <source>
        <dbReference type="Pfam" id="PF00535"/>
    </source>
</evidence>
<feature type="domain" description="Glycosyltransferase 2-like" evidence="2">
    <location>
        <begin position="9"/>
        <end position="110"/>
    </location>
</feature>
<dbReference type="RefSeq" id="WP_349145057.1">
    <property type="nucleotide sequence ID" value="NZ_JBBMFC010000033.1"/>
</dbReference>
<keyword evidence="3" id="KW-0328">Glycosyltransferase</keyword>
<comment type="caution">
    <text evidence="3">The sequence shown here is derived from an EMBL/GenBank/DDBJ whole genome shotgun (WGS) entry which is preliminary data.</text>
</comment>
<dbReference type="PANTHER" id="PTHR43685">
    <property type="entry name" value="GLYCOSYLTRANSFERASE"/>
    <property type="match status" value="1"/>
</dbReference>
<evidence type="ECO:0000313" key="4">
    <source>
        <dbReference type="Proteomes" id="UP001470288"/>
    </source>
</evidence>
<keyword evidence="3" id="KW-0808">Transferase</keyword>
<dbReference type="InterPro" id="IPR050834">
    <property type="entry name" value="Glycosyltransf_2"/>
</dbReference>
<evidence type="ECO:0000256" key="1">
    <source>
        <dbReference type="SAM" id="Phobius"/>
    </source>
</evidence>
<keyword evidence="1" id="KW-0472">Membrane</keyword>
<dbReference type="Gene3D" id="3.90.550.10">
    <property type="entry name" value="Spore Coat Polysaccharide Biosynthesis Protein SpsA, Chain A"/>
    <property type="match status" value="1"/>
</dbReference>
<keyword evidence="1" id="KW-1133">Transmembrane helix</keyword>
<organism evidence="3 4">
    <name type="scientific">Hominiventricola aquisgranensis</name>
    <dbReference type="NCBI Taxonomy" id="3133164"/>
    <lineage>
        <taxon>Bacteria</taxon>
        <taxon>Bacillati</taxon>
        <taxon>Bacillota</taxon>
        <taxon>Clostridia</taxon>
        <taxon>Lachnospirales</taxon>
        <taxon>Lachnospiraceae</taxon>
        <taxon>Hominiventricola</taxon>
    </lineage>
</organism>
<dbReference type="Proteomes" id="UP001470288">
    <property type="component" value="Unassembled WGS sequence"/>
</dbReference>
<protein>
    <submittedName>
        <fullName evidence="3">Glycosyltransferase family 2 protein</fullName>
        <ecNumber evidence="3">2.4.-.-</ecNumber>
    </submittedName>
</protein>
<keyword evidence="4" id="KW-1185">Reference proteome</keyword>
<dbReference type="InterPro" id="IPR001173">
    <property type="entry name" value="Glyco_trans_2-like"/>
</dbReference>
<dbReference type="SUPFAM" id="SSF53448">
    <property type="entry name" value="Nucleotide-diphospho-sugar transferases"/>
    <property type="match status" value="1"/>
</dbReference>
<sequence>MYYFGLILSIITVCYNAKEDLAQTVDSVLSQTWRNFEYIVVDGDSTDGTKEYLEQLRPSFKEKNISLRYVSEKDEGIYDAMNKGTLMATGHWVMYLNAGDLFVNASVLRNIFADDPDTQILYGDTLCTYQGQVKRYPAKPLTTLPRQMAFCHQSALIERDVALRFPYDTSYKICADHHFFLKAYSKGLAFEYCGLPIAVYEISGVSDRNKWQAHKEQLRMQKELGELSITPKWILLELVFFIKLGLKAILGQAFIDKVRKKRLS</sequence>
<reference evidence="3 4" key="1">
    <citation type="submission" date="2024-03" db="EMBL/GenBank/DDBJ databases">
        <title>Human intestinal bacterial collection.</title>
        <authorList>
            <person name="Pauvert C."/>
            <person name="Hitch T.C.A."/>
            <person name="Clavel T."/>
        </authorList>
    </citation>
    <scope>NUCLEOTIDE SEQUENCE [LARGE SCALE GENOMIC DNA]</scope>
    <source>
        <strain evidence="3 4">CLA-AA-H78B</strain>
    </source>
</reference>
<name>A0ABV1I5K2_9FIRM</name>
<dbReference type="InterPro" id="IPR029044">
    <property type="entry name" value="Nucleotide-diphossugar_trans"/>
</dbReference>
<dbReference type="EC" id="2.4.-.-" evidence="3"/>
<dbReference type="PANTHER" id="PTHR43685:SF2">
    <property type="entry name" value="GLYCOSYLTRANSFERASE 2-LIKE DOMAIN-CONTAINING PROTEIN"/>
    <property type="match status" value="1"/>
</dbReference>
<accession>A0ABV1I5K2</accession>
<evidence type="ECO:0000313" key="3">
    <source>
        <dbReference type="EMBL" id="MEQ2579914.1"/>
    </source>
</evidence>
<keyword evidence="1" id="KW-0812">Transmembrane</keyword>
<dbReference type="EMBL" id="JBBMFC010000033">
    <property type="protein sequence ID" value="MEQ2579914.1"/>
    <property type="molecule type" value="Genomic_DNA"/>
</dbReference>
<proteinExistence type="predicted"/>
<dbReference type="Pfam" id="PF00535">
    <property type="entry name" value="Glycos_transf_2"/>
    <property type="match status" value="1"/>
</dbReference>